<name>A0A6N4SPJ9_CYTH3</name>
<keyword evidence="2" id="KW-1185">Reference proteome</keyword>
<protein>
    <submittedName>
        <fullName evidence="1">Uncharacterized protein</fullName>
    </submittedName>
</protein>
<evidence type="ECO:0000313" key="2">
    <source>
        <dbReference type="Proteomes" id="UP000001822"/>
    </source>
</evidence>
<dbReference type="Proteomes" id="UP000001822">
    <property type="component" value="Chromosome"/>
</dbReference>
<proteinExistence type="predicted"/>
<sequence length="106" mass="12218">MIIKKVSASLDDMPAYEHFQDELDLELLRYAKIHKRSNTVIENEFIQFICFSLFLSKPAEITPEILQHFSNEHGACKDTITAYLQFMNDDKNSFLKNSFTGLLAAI</sequence>
<reference evidence="1 2" key="1">
    <citation type="journal article" date="2007" name="Appl. Environ. Microbiol.">
        <title>Genome sequence of the cellulolytic gliding bacterium Cytophaga hutchinsonii.</title>
        <authorList>
            <person name="Xie G."/>
            <person name="Bruce D.C."/>
            <person name="Challacombe J.F."/>
            <person name="Chertkov O."/>
            <person name="Detter J.C."/>
            <person name="Gilna P."/>
            <person name="Han C.S."/>
            <person name="Lucas S."/>
            <person name="Misra M."/>
            <person name="Myers G.L."/>
            <person name="Richardson P."/>
            <person name="Tapia R."/>
            <person name="Thayer N."/>
            <person name="Thompson L.S."/>
            <person name="Brettin T.S."/>
            <person name="Henrissat B."/>
            <person name="Wilson D.B."/>
            <person name="McBride M.J."/>
        </authorList>
    </citation>
    <scope>NUCLEOTIDE SEQUENCE [LARGE SCALE GENOMIC DNA]</scope>
    <source>
        <strain evidence="2">ATCC 33406 / DSM 1761 / CIP 103989 / NBRC 15051 / NCIMB 9469 / D465</strain>
    </source>
</reference>
<dbReference type="KEGG" id="chu:CHU_0988"/>
<evidence type="ECO:0000313" key="1">
    <source>
        <dbReference type="EMBL" id="ABG58265.1"/>
    </source>
</evidence>
<gene>
    <name evidence="1" type="ordered locus">CHU_0988</name>
</gene>
<dbReference type="AlphaFoldDB" id="A0A6N4SPJ9"/>
<dbReference type="EMBL" id="CP000383">
    <property type="protein sequence ID" value="ABG58265.1"/>
    <property type="molecule type" value="Genomic_DNA"/>
</dbReference>
<organism evidence="1 2">
    <name type="scientific">Cytophaga hutchinsonii (strain ATCC 33406 / DSM 1761 / CIP 103989 / NBRC 15051 / NCIMB 9469 / D465)</name>
    <dbReference type="NCBI Taxonomy" id="269798"/>
    <lineage>
        <taxon>Bacteria</taxon>
        <taxon>Pseudomonadati</taxon>
        <taxon>Bacteroidota</taxon>
        <taxon>Cytophagia</taxon>
        <taxon>Cytophagales</taxon>
        <taxon>Cytophagaceae</taxon>
        <taxon>Cytophaga</taxon>
    </lineage>
</organism>
<accession>A0A6N4SPJ9</accession>